<dbReference type="PROSITE" id="PS51832">
    <property type="entry name" value="HD_GYP"/>
    <property type="match status" value="1"/>
</dbReference>
<dbReference type="SMART" id="SM00471">
    <property type="entry name" value="HDc"/>
    <property type="match status" value="1"/>
</dbReference>
<dbReference type="PANTHER" id="PTHR43155">
    <property type="entry name" value="CYCLIC DI-GMP PHOSPHODIESTERASE PA4108-RELATED"/>
    <property type="match status" value="1"/>
</dbReference>
<dbReference type="InterPro" id="IPR003018">
    <property type="entry name" value="GAF"/>
</dbReference>
<dbReference type="Pfam" id="PF13185">
    <property type="entry name" value="GAF_2"/>
    <property type="match status" value="1"/>
</dbReference>
<dbReference type="SUPFAM" id="SSF109604">
    <property type="entry name" value="HD-domain/PDEase-like"/>
    <property type="match status" value="1"/>
</dbReference>
<reference evidence="3" key="1">
    <citation type="submission" date="2018-01" db="EMBL/GenBank/DDBJ databases">
        <authorList>
            <person name="Regsiter A."/>
            <person name="William W."/>
        </authorList>
    </citation>
    <scope>NUCLEOTIDE SEQUENCE</scope>
    <source>
        <strain evidence="3">TRIP AH-1</strain>
    </source>
</reference>
<dbReference type="InterPro" id="IPR003607">
    <property type="entry name" value="HD/PDEase_dom"/>
</dbReference>
<dbReference type="Gene3D" id="2.60.200.20">
    <property type="match status" value="1"/>
</dbReference>
<dbReference type="AlphaFoldDB" id="A0A445N2J1"/>
<gene>
    <name evidence="3" type="ORF">PITCH_A780048</name>
</gene>
<dbReference type="CDD" id="cd00060">
    <property type="entry name" value="FHA"/>
    <property type="match status" value="1"/>
</dbReference>
<dbReference type="Pfam" id="PF13487">
    <property type="entry name" value="HD_5"/>
    <property type="match status" value="1"/>
</dbReference>
<feature type="domain" description="FHA" evidence="1">
    <location>
        <begin position="24"/>
        <end position="73"/>
    </location>
</feature>
<dbReference type="SMART" id="SM00065">
    <property type="entry name" value="GAF"/>
    <property type="match status" value="1"/>
</dbReference>
<dbReference type="PROSITE" id="PS50006">
    <property type="entry name" value="FHA_DOMAIN"/>
    <property type="match status" value="1"/>
</dbReference>
<dbReference type="SMART" id="SM00240">
    <property type="entry name" value="FHA"/>
    <property type="match status" value="1"/>
</dbReference>
<dbReference type="PANTHER" id="PTHR43155:SF2">
    <property type="entry name" value="CYCLIC DI-GMP PHOSPHODIESTERASE PA4108"/>
    <property type="match status" value="1"/>
</dbReference>
<evidence type="ECO:0000259" key="2">
    <source>
        <dbReference type="PROSITE" id="PS51832"/>
    </source>
</evidence>
<dbReference type="EMBL" id="OJIN01000223">
    <property type="protein sequence ID" value="SPD75918.1"/>
    <property type="molecule type" value="Genomic_DNA"/>
</dbReference>
<dbReference type="InterPro" id="IPR029016">
    <property type="entry name" value="GAF-like_dom_sf"/>
</dbReference>
<organism evidence="3">
    <name type="scientific">uncultured Desulfobacterium sp</name>
    <dbReference type="NCBI Taxonomy" id="201089"/>
    <lineage>
        <taxon>Bacteria</taxon>
        <taxon>Pseudomonadati</taxon>
        <taxon>Thermodesulfobacteriota</taxon>
        <taxon>Desulfobacteria</taxon>
        <taxon>Desulfobacterales</taxon>
        <taxon>Desulfobacteriaceae</taxon>
        <taxon>Desulfobacterium</taxon>
        <taxon>environmental samples</taxon>
    </lineage>
</organism>
<accession>A0A445N2J1</accession>
<dbReference type="InterPro" id="IPR008984">
    <property type="entry name" value="SMAD_FHA_dom_sf"/>
</dbReference>
<dbReference type="CDD" id="cd00077">
    <property type="entry name" value="HDc"/>
    <property type="match status" value="1"/>
</dbReference>
<dbReference type="InterPro" id="IPR037522">
    <property type="entry name" value="HD_GYP_dom"/>
</dbReference>
<feature type="domain" description="HD-GYP" evidence="2">
    <location>
        <begin position="309"/>
        <end position="504"/>
    </location>
</feature>
<dbReference type="Pfam" id="PF00498">
    <property type="entry name" value="FHA"/>
    <property type="match status" value="1"/>
</dbReference>
<sequence>MAIQQIIVVNGPEAGRGFVINQGLSIGRGVENDLSLADHSVSRRHAVIRSEHGMAVIYDMGAANGVIVNGRRVDKQALKPGDEIGLGKTLLRFEESATRLETEATSTGIIVEPDLTQTVISASSVHDISASFLSAPETARGQDLAKARERLAAVYRANQVISRERNLNKLLEQIVEQVFSLVTVHNCAILLRDEKTGAISISYARSSSKKDDIVISSTIVERAVENSEAIITSNALDDTRFDGAKSIILHNISSAMCAPLMYLNEVLGAIYVDVRGLINVFKNEDLELLVALAGPAAIAIKNVSYVNQLDRFYRDTLVVLANAIELRDHYTAGHIWRVTNFAIEMARELGWDEERVKMVEMGGVLHDIGKISVDNAILSKSGMLTSEEYEKIKLHPERGAWLMRDSFMLKPLIPYCLYHHERYDGTGYPFGLDGAAIPAEGRLIAVADAFDALTSNRPYHDALPIEEAVKRIVASRGKHFDPKCVDALVRCYHDRRLDHIFQEYMKNQKSIICPFCSTFIRIPEKDDQTFQCPVCRRKIKLHRDSKGYSGELAV</sequence>
<name>A0A445N2J1_9BACT</name>
<proteinExistence type="predicted"/>
<dbReference type="Gene3D" id="1.10.3210.10">
    <property type="entry name" value="Hypothetical protein af1432"/>
    <property type="match status" value="1"/>
</dbReference>
<dbReference type="Gene3D" id="3.30.450.40">
    <property type="match status" value="1"/>
</dbReference>
<dbReference type="SUPFAM" id="SSF55781">
    <property type="entry name" value="GAF domain-like"/>
    <property type="match status" value="1"/>
</dbReference>
<protein>
    <submittedName>
        <fullName evidence="3">Putative HD-GYP domain protein</fullName>
    </submittedName>
</protein>
<dbReference type="SUPFAM" id="SSF49879">
    <property type="entry name" value="SMAD/FHA domain"/>
    <property type="match status" value="1"/>
</dbReference>
<evidence type="ECO:0000313" key="3">
    <source>
        <dbReference type="EMBL" id="SPD75918.1"/>
    </source>
</evidence>
<evidence type="ECO:0000259" key="1">
    <source>
        <dbReference type="PROSITE" id="PS50006"/>
    </source>
</evidence>
<dbReference type="InterPro" id="IPR000253">
    <property type="entry name" value="FHA_dom"/>
</dbReference>